<evidence type="ECO:0000313" key="16">
    <source>
        <dbReference type="Proteomes" id="UP000825434"/>
    </source>
</evidence>
<proteinExistence type="inferred from homology"/>
<feature type="repeat" description="WD" evidence="12">
    <location>
        <begin position="1133"/>
        <end position="1165"/>
    </location>
</feature>
<sequence length="1333" mass="149231">MKLLVLPQLLHGGEVHSVDIDSSSRYVATTGNDTDICVWDYSQLSRLEGVSEEEISKIQPTQTIKIHESPVRVARWSTVQPAYLASGDVNGFVYLTNITDLSHKLLYPWPSAKDKEAEIADISWSADSRLLSWSTSDGRVHIYDLVKETYQSLNETTDDGSKGKTSSQKSIAFNHSNSNFVTMGLDTFLHVYQYHYDASDNYQFKLTNKISKLMNNNPTTLMAIHYERISWSSDDEFFSVPSASKQHTSLISLLSRSQDWEHKVSLVGHDVDCDVVKFSPHIFQAKEESSEPDAHNIYHIIASAGSDKTLALWNTTKESPIAVLREVSEKPIVDICWDRNGQQLILASLDGHLTFVKFDPLELGEPITEERLQKLKDTQRAFIKPFSAKDSETTTKRGQKSGSDLIDQKDSIKLADAFAEPVKTKSEKRVTSAKKKEEEKEVNIAPEVQGDITSEVLSSNTPGQIDDIMSTAMGDRTKASSSTPLAKTKTTAKAKSETSTPTTANQKTSTKNGKKRIQPMLISNGNGQAAQSSTLTKSIGGDNESRASTKSLMEFDRPSYGVSQEIHKDSKRNRSQEDGGPAKKARRDLEPIKFVGTAVLNPNTAFAKVRLSIPKVRMSFQLSCRTDDKMLLDVRNGQGNENAPSRITCYKNESPIWSDFIPRYIQLATEGNSFWAVCTADGQIITYTHVSGKRFLPPMVLGSPIVFLESHGDYLMAVTAIGELYVWDMGSKKIRLHSPSSLASILDSHSKFREDTLSKSENITMCSITSKGIPLVTLSNGSGYLFNSDMGVWQTVTEAWWAFGSHYWDSIGDDKVSSEPQASKILRAGDESILGLLEHKTNEEIIRKSRVGRGKYFNKISKNLIMKEGFENLENTISLSHMENRILCSELLGEFKDFHDFLITYCRRVCELGLKAKLFELCEKLLGNGSMENPVEESQVCGYDRKELLKEIIFACAQNRDAQRVLQYFSKQLASSDKTSKIYKLSRRKNFPQIAKLEETHKRSVRAVNFKPHLTSTDTQFIDLPALACGSFDSTISVWGIDEPEEFLDNEDDMDEEDERATEARKRREADVLTSPTNEWNLMALIEGHENEIKSVAWNKTGRFLASCSRDKTVWIWETDPETLEEFECVSVLSDHEHDIKHITWHPAQNILASSSYDDTIRLYKQDDDDEDWSCVGLLNGHQGTVWCSAFEDPSSPLASNDTVRLVSCSDDSTVRIWTSAAPEETESSTGLPSSIKHHSAEMPWELEKTLPPVHKYAIYSVAWSKSGKIASAGADGQIAIYKFDGKDWQIDSVQNAAHGVYEINCLTWCFLEDGSEVLVSVGDDGHVNIWEA</sequence>
<evidence type="ECO:0000256" key="10">
    <source>
        <dbReference type="ARBA" id="ARBA00023242"/>
    </source>
</evidence>
<keyword evidence="10" id="KW-0539">Nucleus</keyword>
<keyword evidence="8" id="KW-0805">Transcription regulation</keyword>
<evidence type="ECO:0000256" key="13">
    <source>
        <dbReference type="SAM" id="MobiDB-lite"/>
    </source>
</evidence>
<dbReference type="InterPro" id="IPR028608">
    <property type="entry name" value="CIAO1/Cia1"/>
</dbReference>
<dbReference type="PROSITE" id="PS50294">
    <property type="entry name" value="WD_REPEATS_REGION"/>
    <property type="match status" value="2"/>
</dbReference>
<dbReference type="HAMAP" id="MF_03037">
    <property type="entry name" value="ciao1"/>
    <property type="match status" value="1"/>
</dbReference>
<keyword evidence="9" id="KW-0804">Transcription</keyword>
<keyword evidence="4" id="KW-0678">Repressor</keyword>
<dbReference type="CDD" id="cd00200">
    <property type="entry name" value="WD40"/>
    <property type="match status" value="1"/>
</dbReference>
<comment type="function">
    <text evidence="11">Essential component of the cytosolic iron-sulfur (Fe/S) protein assembly machinery. Required for the maturation of extramitochondrial Fe/S proteins.</text>
</comment>
<feature type="region of interest" description="Disordered" evidence="13">
    <location>
        <begin position="428"/>
        <end position="588"/>
    </location>
</feature>
<keyword evidence="16" id="KW-1185">Reference proteome</keyword>
<evidence type="ECO:0000256" key="5">
    <source>
        <dbReference type="ARBA" id="ARBA00022574"/>
    </source>
</evidence>
<dbReference type="Proteomes" id="UP000825434">
    <property type="component" value="Chromosome 3"/>
</dbReference>
<evidence type="ECO:0000256" key="4">
    <source>
        <dbReference type="ARBA" id="ARBA00022491"/>
    </source>
</evidence>
<feature type="compositionally biased region" description="Basic and acidic residues" evidence="13">
    <location>
        <begin position="565"/>
        <end position="588"/>
    </location>
</feature>
<evidence type="ECO:0000256" key="3">
    <source>
        <dbReference type="ARBA" id="ARBA00007306"/>
    </source>
</evidence>
<dbReference type="PANTHER" id="PTHR13831:SF1">
    <property type="entry name" value="PROTEIN HIR2"/>
    <property type="match status" value="1"/>
</dbReference>
<dbReference type="PANTHER" id="PTHR13831">
    <property type="entry name" value="MEMBER OF THE HIR1 FAMILY OF WD-REPEAT PROTEINS"/>
    <property type="match status" value="1"/>
</dbReference>
<feature type="domain" description="Protein HIRA-like C-terminal" evidence="14">
    <location>
        <begin position="692"/>
        <end position="925"/>
    </location>
</feature>
<dbReference type="InterPro" id="IPR001680">
    <property type="entry name" value="WD40_rpt"/>
</dbReference>
<feature type="compositionally biased region" description="Acidic residues" evidence="13">
    <location>
        <begin position="1049"/>
        <end position="1060"/>
    </location>
</feature>
<dbReference type="Pfam" id="PF09453">
    <property type="entry name" value="HIRA_B"/>
    <property type="match status" value="1"/>
</dbReference>
<evidence type="ECO:0000256" key="1">
    <source>
        <dbReference type="ARBA" id="ARBA00002677"/>
    </source>
</evidence>
<comment type="similarity">
    <text evidence="11">Belongs to the WD repeat CIA1 family.</text>
</comment>
<feature type="compositionally biased region" description="Low complexity" evidence="13">
    <location>
        <begin position="479"/>
        <end position="504"/>
    </location>
</feature>
<feature type="region of interest" description="Disordered" evidence="13">
    <location>
        <begin position="1049"/>
        <end position="1068"/>
    </location>
</feature>
<reference evidence="15 16" key="1">
    <citation type="submission" date="2021-06" db="EMBL/GenBank/DDBJ databases">
        <title>Candida outbreak in Lebanon.</title>
        <authorList>
            <person name="Finianos M."/>
        </authorList>
    </citation>
    <scope>NUCLEOTIDE SEQUENCE [LARGE SCALE GENOMIC DNA]</scope>
    <source>
        <strain evidence="15">CA3LBN</strain>
    </source>
</reference>
<dbReference type="InterPro" id="IPR015943">
    <property type="entry name" value="WD40/YVTN_repeat-like_dom_sf"/>
</dbReference>
<evidence type="ECO:0000256" key="9">
    <source>
        <dbReference type="ARBA" id="ARBA00023163"/>
    </source>
</evidence>
<keyword evidence="5 12" id="KW-0853">WD repeat</keyword>
<evidence type="ECO:0000259" key="14">
    <source>
        <dbReference type="Pfam" id="PF07569"/>
    </source>
</evidence>
<feature type="repeat" description="WD" evidence="12">
    <location>
        <begin position="1316"/>
        <end position="1333"/>
    </location>
</feature>
<evidence type="ECO:0000256" key="11">
    <source>
        <dbReference type="HAMAP-Rule" id="MF_03037"/>
    </source>
</evidence>
<dbReference type="PROSITE" id="PS00678">
    <property type="entry name" value="WD_REPEATS_1"/>
    <property type="match status" value="1"/>
</dbReference>
<feature type="repeat" description="WD" evidence="12">
    <location>
        <begin position="1086"/>
        <end position="1118"/>
    </location>
</feature>
<accession>A0ABX8I5M7</accession>
<keyword evidence="6" id="KW-0677">Repeat</keyword>
<feature type="compositionally biased region" description="Polar residues" evidence="13">
    <location>
        <begin position="521"/>
        <end position="537"/>
    </location>
</feature>
<dbReference type="InterPro" id="IPR019775">
    <property type="entry name" value="WD40_repeat_CS"/>
</dbReference>
<dbReference type="Pfam" id="PF07569">
    <property type="entry name" value="Hira"/>
    <property type="match status" value="1"/>
</dbReference>
<protein>
    <recommendedName>
        <fullName evidence="11">Probable cytosolic iron-sulfur protein assembly protein 1</fullName>
    </recommendedName>
</protein>
<evidence type="ECO:0000313" key="15">
    <source>
        <dbReference type="EMBL" id="QWU88576.1"/>
    </source>
</evidence>
<dbReference type="PROSITE" id="PS50082">
    <property type="entry name" value="WD_REPEATS_2"/>
    <property type="match status" value="4"/>
</dbReference>
<dbReference type="InterPro" id="IPR036322">
    <property type="entry name" value="WD40_repeat_dom_sf"/>
</dbReference>
<evidence type="ECO:0000256" key="6">
    <source>
        <dbReference type="ARBA" id="ARBA00022737"/>
    </source>
</evidence>
<dbReference type="Pfam" id="PF00400">
    <property type="entry name" value="WD40"/>
    <property type="match status" value="5"/>
</dbReference>
<comment type="function">
    <text evidence="1">Required for replication-independent chromatin assembly and for the periodic repression of histone gene transcription during the cell cycle.</text>
</comment>
<feature type="compositionally biased region" description="Basic and acidic residues" evidence="13">
    <location>
        <begin position="428"/>
        <end position="442"/>
    </location>
</feature>
<evidence type="ECO:0000256" key="8">
    <source>
        <dbReference type="ARBA" id="ARBA00023015"/>
    </source>
</evidence>
<dbReference type="Gene3D" id="2.130.10.10">
    <property type="entry name" value="YVTN repeat-like/Quinoprotein amine dehydrogenase"/>
    <property type="match status" value="3"/>
</dbReference>
<gene>
    <name evidence="11" type="primary">CIA1</name>
    <name evidence="15" type="ORF">CA3LBN_002884</name>
</gene>
<dbReference type="InterPro" id="IPR019015">
    <property type="entry name" value="HIRA_B_motif"/>
</dbReference>
<dbReference type="InterPro" id="IPR031120">
    <property type="entry name" value="HIR1-like"/>
</dbReference>
<evidence type="ECO:0000256" key="12">
    <source>
        <dbReference type="PROSITE-ProRule" id="PRU00221"/>
    </source>
</evidence>
<dbReference type="SUPFAM" id="SSF50978">
    <property type="entry name" value="WD40 repeat-like"/>
    <property type="match status" value="2"/>
</dbReference>
<dbReference type="SMART" id="SM00320">
    <property type="entry name" value="WD40"/>
    <property type="match status" value="12"/>
</dbReference>
<feature type="region of interest" description="Disordered" evidence="13">
    <location>
        <begin position="386"/>
        <end position="406"/>
    </location>
</feature>
<feature type="repeat" description="WD" evidence="12">
    <location>
        <begin position="8"/>
        <end position="49"/>
    </location>
</feature>
<organism evidence="15 16">
    <name type="scientific">Candidozyma haemuli</name>
    <dbReference type="NCBI Taxonomy" id="45357"/>
    <lineage>
        <taxon>Eukaryota</taxon>
        <taxon>Fungi</taxon>
        <taxon>Dikarya</taxon>
        <taxon>Ascomycota</taxon>
        <taxon>Saccharomycotina</taxon>
        <taxon>Pichiomycetes</taxon>
        <taxon>Metschnikowiaceae</taxon>
        <taxon>Candidozyma</taxon>
    </lineage>
</organism>
<keyword evidence="7" id="KW-0156">Chromatin regulator</keyword>
<comment type="similarity">
    <text evidence="3">Belongs to the WD repeat HIR1 family.</text>
</comment>
<feature type="compositionally biased region" description="Basic and acidic residues" evidence="13">
    <location>
        <begin position="543"/>
        <end position="557"/>
    </location>
</feature>
<name>A0ABX8I5M7_9ASCO</name>
<comment type="subcellular location">
    <subcellularLocation>
        <location evidence="2">Nucleus</location>
    </subcellularLocation>
</comment>
<evidence type="ECO:0000256" key="7">
    <source>
        <dbReference type="ARBA" id="ARBA00022853"/>
    </source>
</evidence>
<dbReference type="EMBL" id="CP076663">
    <property type="protein sequence ID" value="QWU88576.1"/>
    <property type="molecule type" value="Genomic_DNA"/>
</dbReference>
<evidence type="ECO:0000256" key="2">
    <source>
        <dbReference type="ARBA" id="ARBA00004123"/>
    </source>
</evidence>
<feature type="compositionally biased region" description="Polar residues" evidence="13">
    <location>
        <begin position="451"/>
        <end position="463"/>
    </location>
</feature>
<dbReference type="InterPro" id="IPR011494">
    <property type="entry name" value="HIRA-like_C"/>
</dbReference>